<dbReference type="EMBL" id="SZYE01000349">
    <property type="protein sequence ID" value="TKR21853.1"/>
    <property type="molecule type" value="Genomic_DNA"/>
</dbReference>
<comment type="caution">
    <text evidence="1">The sequence shown here is derived from an EMBL/GenBank/DDBJ whole genome shotgun (WGS) entry which is preliminary data.</text>
</comment>
<organism evidence="1 2">
    <name type="scientific">Cellulomonas hominis</name>
    <dbReference type="NCBI Taxonomy" id="156981"/>
    <lineage>
        <taxon>Bacteria</taxon>
        <taxon>Bacillati</taxon>
        <taxon>Actinomycetota</taxon>
        <taxon>Actinomycetes</taxon>
        <taxon>Micrococcales</taxon>
        <taxon>Cellulomonadaceae</taxon>
        <taxon>Cellulomonas</taxon>
    </lineage>
</organism>
<dbReference type="AlphaFoldDB" id="A0A7Z8JW42"/>
<evidence type="ECO:0000313" key="2">
    <source>
        <dbReference type="Proteomes" id="UP000308121"/>
    </source>
</evidence>
<feature type="non-terminal residue" evidence="1">
    <location>
        <position position="60"/>
    </location>
</feature>
<protein>
    <submittedName>
        <fullName evidence="1">tRNA(Ile)-lysidine synthetase</fullName>
    </submittedName>
</protein>
<reference evidence="1 2" key="1">
    <citation type="submission" date="2019-05" db="EMBL/GenBank/DDBJ databases">
        <title>Genome sequence of Cellulomonas hominis strain CS1.</title>
        <authorList>
            <person name="Belmont J."/>
            <person name="Maclea K.S."/>
        </authorList>
    </citation>
    <scope>NUCLEOTIDE SEQUENCE [LARGE SCALE GENOMIC DNA]</scope>
    <source>
        <strain evidence="1 2">CS1</strain>
    </source>
</reference>
<name>A0A7Z8JW42_9CELL</name>
<accession>A0A7Z8JW42</accession>
<evidence type="ECO:0000313" key="1">
    <source>
        <dbReference type="EMBL" id="TKR21853.1"/>
    </source>
</evidence>
<sequence length="60" mass="5607">MAGPHPAVAAVRGAVAATTADLPDGALVLVACSGGPDSLALAAGAAFVAASRARRGVPGR</sequence>
<gene>
    <name evidence="1" type="ORF">FA014_19570</name>
</gene>
<dbReference type="Proteomes" id="UP000308121">
    <property type="component" value="Unassembled WGS sequence"/>
</dbReference>
<proteinExistence type="predicted"/>